<proteinExistence type="inferred from homology"/>
<dbReference type="GO" id="GO:0042973">
    <property type="term" value="F:glucan endo-1,3-beta-D-glucosidase activity"/>
    <property type="evidence" value="ECO:0007669"/>
    <property type="project" value="UniProtKB-EC"/>
</dbReference>
<gene>
    <name evidence="12" type="ORF">ACFQGB_15295</name>
</gene>
<feature type="region of interest" description="Disordered" evidence="9">
    <location>
        <begin position="1"/>
        <end position="22"/>
    </location>
</feature>
<dbReference type="GO" id="GO:0071555">
    <property type="term" value="P:cell wall organization"/>
    <property type="evidence" value="ECO:0007669"/>
    <property type="project" value="UniProtKB-KW"/>
</dbReference>
<dbReference type="InterPro" id="IPR040451">
    <property type="entry name" value="GH81_N"/>
</dbReference>
<comment type="catalytic activity">
    <reaction evidence="1">
        <text>Hydrolysis of (1-&gt;3)-beta-D-glucosidic linkages in (1-&gt;3)-beta-D-glucans.</text>
        <dbReference type="EC" id="3.2.1.39"/>
    </reaction>
</comment>
<dbReference type="InterPro" id="IPR040720">
    <property type="entry name" value="GH81_C"/>
</dbReference>
<evidence type="ECO:0000256" key="4">
    <source>
        <dbReference type="ARBA" id="ARBA00022801"/>
    </source>
</evidence>
<evidence type="ECO:0000256" key="6">
    <source>
        <dbReference type="ARBA" id="ARBA00023295"/>
    </source>
</evidence>
<dbReference type="InterPro" id="IPR006311">
    <property type="entry name" value="TAT_signal"/>
</dbReference>
<sequence>MTEDNQPSDDGTDRSRTGIGRRDFAKTVGLLGGLSSGVAGTASLASAATSVSVGNGSYTTTLPSGEGSPPDTTYTTGAVSPPVPTNEWWSSLVWKQHSMPIFAHPVSMEFTGSGLDVWHGTEWTYSDGYDTDSVATLDQTTDLTIGHSATSSFGDARCDGFGDWHTVGKFGDGTSTTLRTTVAQGSPYVFCEYAGGDAKLTFPSAPTVFADEGNVLGVEVNGHAYGLYAPSDATWSGKGTTELTSTLGSAGYLTVAVLPEATSTALADLEAYAYNHVTDTTVDWTYDEASGDVTTTFDFAFDAKPESSASGTFTGLFPHQHKYSSASFTGYTYASARGTMKTTSGVSSFTTTYTFPGVLPFLPDEGTYDDAELASYVDEEESNSTLVETGPDKPGDGTYWTGKNYGRLSELIPIAEQVGDATAASYFLDGDSSTVGLRGDLETWLDADRAGSTRSEDVFYYDDTWGTLVGYNDSFGSGADINDHHFHYGYYVRGAAEVARHDPTWAEDANWGGMVELLVADYANWKRPDRSNALDPASNPHDSFPFLRNFSPYEGHSWASGSGDYEQGNNQESSSEAINAYTSMLLWAEYTGNTAMRDAAVYLYTTEVHAIKEYWYDEDGTNLPADWPYDYAAMVWSNGVKYDTWWTGDVEAKHGINVLPVTAGRSYLGWDTDAAAANYQELVANDPDGDDFQYWPDVMWEYRALSDVDDAKSMWTANKDSYPVEFGESRAHTYHWIYNHDAMGTATPSVTADHALASVYDDGSARTHVAYNPTGSQVTVNFSDGVSLDVPANSMATDSSNSGDSSAPTLDSLSATEVETSDSDAEFDVSWSVGDADGDLSTVDLTLTDDTDGSTEDTASISVSGSDASGTTRLVAVGDEGSANSYTVDAVVTDAAGASSAGSTAVSETESSTGGNAPTVDGLSLTERSSNSPHAEFDASYSVSDANGDLSTVDLTLTDTADGVVEDSASIGVSGGSASDTVSLKAFKAENDGHTYELECVVADAAGNTATATASEVEDGS</sequence>
<feature type="domain" description="Glycosyl hydrolase family 81 C-terminal" evidence="11">
    <location>
        <begin position="396"/>
        <end position="730"/>
    </location>
</feature>
<organism evidence="12 13">
    <name type="scientific">Halorubellus litoreus</name>
    <dbReference type="NCBI Taxonomy" id="755308"/>
    <lineage>
        <taxon>Archaea</taxon>
        <taxon>Methanobacteriati</taxon>
        <taxon>Methanobacteriota</taxon>
        <taxon>Stenosarchaea group</taxon>
        <taxon>Halobacteria</taxon>
        <taxon>Halobacteriales</taxon>
        <taxon>Halorubellaceae</taxon>
        <taxon>Halorubellus</taxon>
    </lineage>
</organism>
<protein>
    <recommendedName>
        <fullName evidence="3">glucan endo-1,3-beta-D-glucosidase</fullName>
        <ecNumber evidence="3">3.2.1.39</ecNumber>
    </recommendedName>
</protein>
<name>A0ABD5VLZ7_9EURY</name>
<comment type="caution">
    <text evidence="12">The sequence shown here is derived from an EMBL/GenBank/DDBJ whole genome shotgun (WGS) entry which is preliminary data.</text>
</comment>
<feature type="region of interest" description="Disordered" evidence="9">
    <location>
        <begin position="59"/>
        <end position="79"/>
    </location>
</feature>
<evidence type="ECO:0000313" key="12">
    <source>
        <dbReference type="EMBL" id="MFC6954227.1"/>
    </source>
</evidence>
<dbReference type="EMBL" id="JBHSXN010000003">
    <property type="protein sequence ID" value="MFC6954227.1"/>
    <property type="molecule type" value="Genomic_DNA"/>
</dbReference>
<keyword evidence="6" id="KW-0326">Glycosidase</keyword>
<dbReference type="PANTHER" id="PTHR31983">
    <property type="entry name" value="ENDO-1,3(4)-BETA-GLUCANASE 1"/>
    <property type="match status" value="1"/>
</dbReference>
<accession>A0ABD5VLZ7</accession>
<evidence type="ECO:0000256" key="7">
    <source>
        <dbReference type="ARBA" id="ARBA00023316"/>
    </source>
</evidence>
<evidence type="ECO:0000256" key="2">
    <source>
        <dbReference type="ARBA" id="ARBA00010730"/>
    </source>
</evidence>
<evidence type="ECO:0000259" key="11">
    <source>
        <dbReference type="Pfam" id="PF17652"/>
    </source>
</evidence>
<evidence type="ECO:0000256" key="5">
    <source>
        <dbReference type="ARBA" id="ARBA00023277"/>
    </source>
</evidence>
<keyword evidence="7" id="KW-0961">Cell wall biogenesis/degradation</keyword>
<keyword evidence="8" id="KW-0624">Polysaccharide degradation</keyword>
<feature type="region of interest" description="Disordered" evidence="9">
    <location>
        <begin position="898"/>
        <end position="940"/>
    </location>
</feature>
<feature type="compositionally biased region" description="Polar residues" evidence="9">
    <location>
        <begin position="794"/>
        <end position="818"/>
    </location>
</feature>
<evidence type="ECO:0000256" key="9">
    <source>
        <dbReference type="SAM" id="MobiDB-lite"/>
    </source>
</evidence>
<reference evidence="12 13" key="1">
    <citation type="journal article" date="2019" name="Int. J. Syst. Evol. Microbiol.">
        <title>The Global Catalogue of Microorganisms (GCM) 10K type strain sequencing project: providing services to taxonomists for standard genome sequencing and annotation.</title>
        <authorList>
            <consortium name="The Broad Institute Genomics Platform"/>
            <consortium name="The Broad Institute Genome Sequencing Center for Infectious Disease"/>
            <person name="Wu L."/>
            <person name="Ma J."/>
        </authorList>
    </citation>
    <scope>NUCLEOTIDE SEQUENCE [LARGE SCALE GENOMIC DNA]</scope>
    <source>
        <strain evidence="12 13">GX26</strain>
    </source>
</reference>
<keyword evidence="5" id="KW-0119">Carbohydrate metabolism</keyword>
<keyword evidence="4 12" id="KW-0378">Hydrolase</keyword>
<feature type="compositionally biased region" description="Polar residues" evidence="9">
    <location>
        <begin position="859"/>
        <end position="868"/>
    </location>
</feature>
<dbReference type="PROSITE" id="PS52008">
    <property type="entry name" value="GH81"/>
    <property type="match status" value="1"/>
</dbReference>
<evidence type="ECO:0000256" key="3">
    <source>
        <dbReference type="ARBA" id="ARBA00012780"/>
    </source>
</evidence>
<evidence type="ECO:0000256" key="8">
    <source>
        <dbReference type="ARBA" id="ARBA00023326"/>
    </source>
</evidence>
<dbReference type="PANTHER" id="PTHR31983:SF0">
    <property type="entry name" value="GLUCAN ENDO-1,3-BETA-D-GLUCOSIDASE 2"/>
    <property type="match status" value="1"/>
</dbReference>
<keyword evidence="13" id="KW-1185">Reference proteome</keyword>
<dbReference type="Pfam" id="PF17652">
    <property type="entry name" value="Glyco_hydro81C"/>
    <property type="match status" value="1"/>
</dbReference>
<dbReference type="EC" id="3.2.1.39" evidence="3"/>
<feature type="compositionally biased region" description="Basic and acidic residues" evidence="9">
    <location>
        <begin position="11"/>
        <end position="22"/>
    </location>
</feature>
<dbReference type="GO" id="GO:0000272">
    <property type="term" value="P:polysaccharide catabolic process"/>
    <property type="evidence" value="ECO:0007669"/>
    <property type="project" value="UniProtKB-KW"/>
</dbReference>
<dbReference type="PROSITE" id="PS51318">
    <property type="entry name" value="TAT"/>
    <property type="match status" value="1"/>
</dbReference>
<dbReference type="Proteomes" id="UP001596395">
    <property type="component" value="Unassembled WGS sequence"/>
</dbReference>
<feature type="compositionally biased region" description="Low complexity" evidence="9">
    <location>
        <begin position="898"/>
        <end position="915"/>
    </location>
</feature>
<feature type="region of interest" description="Disordered" evidence="9">
    <location>
        <begin position="793"/>
        <end position="868"/>
    </location>
</feature>
<evidence type="ECO:0000259" key="10">
    <source>
        <dbReference type="Pfam" id="PF03639"/>
    </source>
</evidence>
<dbReference type="AlphaFoldDB" id="A0ABD5VLZ7"/>
<dbReference type="RefSeq" id="WP_336351182.1">
    <property type="nucleotide sequence ID" value="NZ_JAZAQL010000003.1"/>
</dbReference>
<dbReference type="Gene3D" id="2.70.98.30">
    <property type="entry name" value="Golgi alpha-mannosidase II, domain 4"/>
    <property type="match status" value="1"/>
</dbReference>
<dbReference type="Pfam" id="PF03639">
    <property type="entry name" value="Glyco_hydro_81"/>
    <property type="match status" value="1"/>
</dbReference>
<comment type="similarity">
    <text evidence="2">Belongs to the glycosyl hydrolase 81 family.</text>
</comment>
<evidence type="ECO:0000313" key="13">
    <source>
        <dbReference type="Proteomes" id="UP001596395"/>
    </source>
</evidence>
<feature type="domain" description="Glycosyl hydrolase family 81 N-terminal" evidence="10">
    <location>
        <begin position="80"/>
        <end position="345"/>
    </location>
</feature>
<evidence type="ECO:0000256" key="1">
    <source>
        <dbReference type="ARBA" id="ARBA00000382"/>
    </source>
</evidence>
<dbReference type="InterPro" id="IPR005200">
    <property type="entry name" value="Endo-beta-glucanase"/>
</dbReference>